<protein>
    <submittedName>
        <fullName evidence="2">Serine kinase</fullName>
    </submittedName>
</protein>
<dbReference type="InterPro" id="IPR011009">
    <property type="entry name" value="Kinase-like_dom_sf"/>
</dbReference>
<organism evidence="2 3">
    <name type="scientific">Salipaludibacillus keqinensis</name>
    <dbReference type="NCBI Taxonomy" id="2045207"/>
    <lineage>
        <taxon>Bacteria</taxon>
        <taxon>Bacillati</taxon>
        <taxon>Bacillota</taxon>
        <taxon>Bacilli</taxon>
        <taxon>Bacillales</taxon>
        <taxon>Bacillaceae</taxon>
    </lineage>
</organism>
<name>A0A323TGL8_9BACI</name>
<dbReference type="RefSeq" id="WP_110609448.1">
    <property type="nucleotide sequence ID" value="NZ_PDOD01000002.1"/>
</dbReference>
<gene>
    <name evidence="2" type="ORF">CR194_09570</name>
</gene>
<dbReference type="Gene3D" id="3.90.1200.10">
    <property type="match status" value="1"/>
</dbReference>
<feature type="domain" description="Aminoglycoside phosphotransferase" evidence="1">
    <location>
        <begin position="27"/>
        <end position="230"/>
    </location>
</feature>
<comment type="caution">
    <text evidence="2">The sequence shown here is derived from an EMBL/GenBank/DDBJ whole genome shotgun (WGS) entry which is preliminary data.</text>
</comment>
<keyword evidence="2" id="KW-0418">Kinase</keyword>
<dbReference type="OrthoDB" id="2706791at2"/>
<evidence type="ECO:0000259" key="1">
    <source>
        <dbReference type="Pfam" id="PF01636"/>
    </source>
</evidence>
<keyword evidence="2" id="KW-0808">Transferase</keyword>
<evidence type="ECO:0000313" key="3">
    <source>
        <dbReference type="Proteomes" id="UP000248214"/>
    </source>
</evidence>
<accession>A0A323TGL8</accession>
<keyword evidence="3" id="KW-1185">Reference proteome</keyword>
<reference evidence="2 3" key="1">
    <citation type="submission" date="2017-10" db="EMBL/GenBank/DDBJ databases">
        <title>Bacillus sp. nov., a halophilic bacterium isolated from a Keqin Lake.</title>
        <authorList>
            <person name="Wang H."/>
        </authorList>
    </citation>
    <scope>NUCLEOTIDE SEQUENCE [LARGE SCALE GENOMIC DNA]</scope>
    <source>
        <strain evidence="2 3">KQ-12</strain>
    </source>
</reference>
<sequence length="304" mass="35299">MKGIDVLHRFGFDAVEDPESIYPFSPVYRVNDTIVKRTQRPIERASRLMNYTRMLKVNGVNVVTPVELSKPNPQSMGEHTYVVYPFVEGNTYKGEDHEIFQAGRLLGQIHRLSYKGNPYQLEKYDVYDFTKEEVIESVRKIEENAAEYAVNHNQLKEKLLRIVRQQSTLEKSELPHVATPHDYKANNLIFTPKPYLIDPDNAAWVPRIFDLALVLLLFHNELSTAPDEMFTPDQWQQFLAGYKKSITFTDMEIASWSMSLEHVFLDEVMWLMAEGKEDWVDPAQRKLFESLLTFIADSSAYPLD</sequence>
<dbReference type="Proteomes" id="UP000248214">
    <property type="component" value="Unassembled WGS sequence"/>
</dbReference>
<dbReference type="Pfam" id="PF01636">
    <property type="entry name" value="APH"/>
    <property type="match status" value="1"/>
</dbReference>
<proteinExistence type="predicted"/>
<dbReference type="GO" id="GO:0016301">
    <property type="term" value="F:kinase activity"/>
    <property type="evidence" value="ECO:0007669"/>
    <property type="project" value="UniProtKB-KW"/>
</dbReference>
<dbReference type="InterPro" id="IPR002575">
    <property type="entry name" value="Aminoglycoside_PTrfase"/>
</dbReference>
<evidence type="ECO:0000313" key="2">
    <source>
        <dbReference type="EMBL" id="PYZ93416.1"/>
    </source>
</evidence>
<dbReference type="SUPFAM" id="SSF56112">
    <property type="entry name" value="Protein kinase-like (PK-like)"/>
    <property type="match status" value="1"/>
</dbReference>
<dbReference type="EMBL" id="PDOD01000002">
    <property type="protein sequence ID" value="PYZ93416.1"/>
    <property type="molecule type" value="Genomic_DNA"/>
</dbReference>
<dbReference type="AlphaFoldDB" id="A0A323TGL8"/>